<dbReference type="SUPFAM" id="SSF57625">
    <property type="entry name" value="Invertebrate chitin-binding proteins"/>
    <property type="match status" value="5"/>
</dbReference>
<reference evidence="9" key="2">
    <citation type="submission" date="2010-05" db="EMBL/GenBank/DDBJ databases">
        <authorList>
            <person name="Almeida L.G."/>
            <person name="Nicolas M.F."/>
            <person name="Souza R.C."/>
            <person name="Vasconcelos A.T.R."/>
        </authorList>
    </citation>
    <scope>NUCLEOTIDE SEQUENCE</scope>
</reference>
<dbReference type="HOGENOM" id="CLU_740255_0_0_1"/>
<feature type="domain" description="Chitin-binding type-2" evidence="8">
    <location>
        <begin position="20"/>
        <end position="77"/>
    </location>
</feature>
<dbReference type="InterPro" id="IPR036508">
    <property type="entry name" value="Chitin-bd_dom_sf"/>
</dbReference>
<dbReference type="VEuPathDB" id="VectorBase:ADAC006585"/>
<dbReference type="VEuPathDB" id="VectorBase:ADAR2_003212"/>
<evidence type="ECO:0000256" key="6">
    <source>
        <dbReference type="SAM" id="MobiDB-lite"/>
    </source>
</evidence>
<dbReference type="GO" id="GO:0005576">
    <property type="term" value="C:extracellular region"/>
    <property type="evidence" value="ECO:0007669"/>
    <property type="project" value="InterPro"/>
</dbReference>
<keyword evidence="11" id="KW-1185">Reference proteome</keyword>
<keyword evidence="2 7" id="KW-0732">Signal</keyword>
<evidence type="ECO:0000256" key="2">
    <source>
        <dbReference type="ARBA" id="ARBA00022729"/>
    </source>
</evidence>
<feature type="domain" description="Chitin-binding type-2" evidence="8">
    <location>
        <begin position="299"/>
        <end position="357"/>
    </location>
</feature>
<reference evidence="9 11" key="1">
    <citation type="journal article" date="2010" name="BMC Genomics">
        <title>Combination of measures distinguishes pre-miRNAs from other stem-loops in the genome of the newly sequenced Anopheles darlingi.</title>
        <authorList>
            <person name="Mendes N.D."/>
            <person name="Freitas A.T."/>
            <person name="Vasconcelos A.T."/>
            <person name="Sagot M.F."/>
        </authorList>
    </citation>
    <scope>NUCLEOTIDE SEQUENCE</scope>
</reference>
<dbReference type="Pfam" id="PF01607">
    <property type="entry name" value="CBM_14"/>
    <property type="match status" value="5"/>
</dbReference>
<evidence type="ECO:0000256" key="7">
    <source>
        <dbReference type="SAM" id="SignalP"/>
    </source>
</evidence>
<sequence length="445" mass="49304">MHLFAATLLVGILSATSAFDPECIGKRNGASFPDETSCSRYRICLGGFISIGDCDSGLYWDNFRRLCLPASLVPCKVTPPTTLPTTTMPPPPSNDGSILDENNQPHPDFDANEYSCPSQGVLSIPHRRSCSQYVLCFDGTPVLQRCAPGFHFNADQNLCTLPELAHCDLQERVCPVKNDPQKLIFVADRFDCSKYFYCYNGKFHPHGCAPGLHWDPENNWCTTIAESKCKNFTPYTEVNEPTLVPKKVNCQDDQARWVKHPRSERHYYLCYKGKSLLKRCDNGLAIHTATIQAQDFDPMQICKGKPDDAMVVNPLSCDSFLRCINERPDGIGQCPPPMLFNPAVDICDFPENVDCGSVPLPPDFITSTTQAPTTTEASTSPACPAEDDPLIPTYLPVLDDCSSYILCYHGKPLTMKCPADFEWNASIKMCDTPANAKCQVCRAVL</sequence>
<dbReference type="InterPro" id="IPR051940">
    <property type="entry name" value="Chitin_bind-dev_reg"/>
</dbReference>
<feature type="domain" description="Chitin-binding type-2" evidence="8">
    <location>
        <begin position="380"/>
        <end position="440"/>
    </location>
</feature>
<dbReference type="AlphaFoldDB" id="W5JFU0"/>
<dbReference type="OMA" id="HYYLCYK"/>
<feature type="region of interest" description="Disordered" evidence="6">
    <location>
        <begin position="81"/>
        <end position="100"/>
    </location>
</feature>
<feature type="chain" id="PRO_5010155410" description="Chitin-binding type-2 domain-containing protein" evidence="7">
    <location>
        <begin position="19"/>
        <end position="445"/>
    </location>
</feature>
<dbReference type="EMBL" id="ADMH02001622">
    <property type="protein sequence ID" value="ETN61750.1"/>
    <property type="molecule type" value="Genomic_DNA"/>
</dbReference>
<evidence type="ECO:0000313" key="10">
    <source>
        <dbReference type="EnsemblMetazoa" id="ADAC006585-PA"/>
    </source>
</evidence>
<evidence type="ECO:0000313" key="11">
    <source>
        <dbReference type="Proteomes" id="UP000000673"/>
    </source>
</evidence>
<protein>
    <recommendedName>
        <fullName evidence="8">Chitin-binding type-2 domain-containing protein</fullName>
    </recommendedName>
</protein>
<feature type="signal peptide" evidence="7">
    <location>
        <begin position="1"/>
        <end position="18"/>
    </location>
</feature>
<keyword evidence="1" id="KW-0147">Chitin-binding</keyword>
<evidence type="ECO:0000256" key="3">
    <source>
        <dbReference type="ARBA" id="ARBA00022737"/>
    </source>
</evidence>
<evidence type="ECO:0000256" key="1">
    <source>
        <dbReference type="ARBA" id="ARBA00022669"/>
    </source>
</evidence>
<dbReference type="SMART" id="SM00494">
    <property type="entry name" value="ChtBD2"/>
    <property type="match status" value="5"/>
</dbReference>
<dbReference type="InterPro" id="IPR002557">
    <property type="entry name" value="Chitin-bd_dom"/>
</dbReference>
<gene>
    <name evidence="9" type="ORF">AND_006585</name>
</gene>
<evidence type="ECO:0000256" key="4">
    <source>
        <dbReference type="ARBA" id="ARBA00023157"/>
    </source>
</evidence>
<organism evidence="9">
    <name type="scientific">Anopheles darlingi</name>
    <name type="common">Mosquito</name>
    <dbReference type="NCBI Taxonomy" id="43151"/>
    <lineage>
        <taxon>Eukaryota</taxon>
        <taxon>Metazoa</taxon>
        <taxon>Ecdysozoa</taxon>
        <taxon>Arthropoda</taxon>
        <taxon>Hexapoda</taxon>
        <taxon>Insecta</taxon>
        <taxon>Pterygota</taxon>
        <taxon>Neoptera</taxon>
        <taxon>Endopterygota</taxon>
        <taxon>Diptera</taxon>
        <taxon>Nematocera</taxon>
        <taxon>Culicoidea</taxon>
        <taxon>Culicidae</taxon>
        <taxon>Anophelinae</taxon>
        <taxon>Anopheles</taxon>
    </lineage>
</organism>
<evidence type="ECO:0000256" key="5">
    <source>
        <dbReference type="ARBA" id="ARBA00023180"/>
    </source>
</evidence>
<dbReference type="STRING" id="43151.W5JFU0"/>
<feature type="domain" description="Chitin-binding type-2" evidence="8">
    <location>
        <begin position="113"/>
        <end position="169"/>
    </location>
</feature>
<dbReference type="EnsemblMetazoa" id="ADAC006585-RA">
    <property type="protein sequence ID" value="ADAC006585-PA"/>
    <property type="gene ID" value="ADAC006585"/>
</dbReference>
<reference evidence="10" key="4">
    <citation type="submission" date="2015-06" db="UniProtKB">
        <authorList>
            <consortium name="EnsemblMetazoa"/>
        </authorList>
    </citation>
    <scope>IDENTIFICATION</scope>
</reference>
<proteinExistence type="predicted"/>
<dbReference type="Proteomes" id="UP000000673">
    <property type="component" value="Unassembled WGS sequence"/>
</dbReference>
<feature type="domain" description="Chitin-binding type-2" evidence="8">
    <location>
        <begin position="171"/>
        <end position="231"/>
    </location>
</feature>
<dbReference type="eggNOG" id="ENOG502T87E">
    <property type="taxonomic scope" value="Eukaryota"/>
</dbReference>
<dbReference type="PROSITE" id="PS50940">
    <property type="entry name" value="CHIT_BIND_II"/>
    <property type="match status" value="5"/>
</dbReference>
<reference evidence="9" key="3">
    <citation type="journal article" date="2013" name="Nucleic Acids Res.">
        <title>The genome of Anopheles darlingi, the main neotropical malaria vector.</title>
        <authorList>
            <person name="Marinotti O."/>
            <person name="Cerqueira G.C."/>
            <person name="de Almeida L.G."/>
            <person name="Ferro M.I."/>
            <person name="Loreto E.L."/>
            <person name="Zaha A."/>
            <person name="Teixeira S.M."/>
            <person name="Wespiser A.R."/>
            <person name="Almeida E Silva A."/>
            <person name="Schlindwein A.D."/>
            <person name="Pacheco A.C."/>
            <person name="Silva A.L."/>
            <person name="Graveley B.R."/>
            <person name="Walenz B.P."/>
            <person name="Lima Bde A."/>
            <person name="Ribeiro C.A."/>
            <person name="Nunes-Silva C.G."/>
            <person name="de Carvalho C.R."/>
            <person name="Soares C.M."/>
            <person name="de Menezes C.B."/>
            <person name="Matiolli C."/>
            <person name="Caffrey D."/>
            <person name="Araujo D.A."/>
            <person name="de Oliveira D.M."/>
            <person name="Golenbock D."/>
            <person name="Grisard E.C."/>
            <person name="Fantinatti-Garboggini F."/>
            <person name="de Carvalho F.M."/>
            <person name="Barcellos F.G."/>
            <person name="Prosdocimi F."/>
            <person name="May G."/>
            <person name="Azevedo Junior G.M."/>
            <person name="Guimaraes G.M."/>
            <person name="Goldman G.H."/>
            <person name="Padilha I.Q."/>
            <person name="Batista Jda S."/>
            <person name="Ferro J.A."/>
            <person name="Ribeiro J.M."/>
            <person name="Fietto J.L."/>
            <person name="Dabbas K.M."/>
            <person name="Cerdeira L."/>
            <person name="Agnez-Lima L.F."/>
            <person name="Brocchi M."/>
            <person name="de Carvalho M.O."/>
            <person name="Teixeira Mde M."/>
            <person name="Diniz Maia Mde M."/>
            <person name="Goldman M.H."/>
            <person name="Cruz Schneider M.P."/>
            <person name="Felipe M.S."/>
            <person name="Hungria M."/>
            <person name="Nicolas M.F."/>
            <person name="Pereira M."/>
            <person name="Montes M.A."/>
            <person name="Cantao M.E."/>
            <person name="Vincentz M."/>
            <person name="Rafael M.S."/>
            <person name="Silverman N."/>
            <person name="Stoco P.H."/>
            <person name="Souza R.C."/>
            <person name="Vicentini R."/>
            <person name="Gazzinelli R.T."/>
            <person name="Neves Rde O."/>
            <person name="Silva R."/>
            <person name="Astolfi-Filho S."/>
            <person name="Maciel T.E."/>
            <person name="Urmenyi T.P."/>
            <person name="Tadei W.P."/>
            <person name="Camargo E.P."/>
            <person name="de Vasconcelos A.T."/>
        </authorList>
    </citation>
    <scope>NUCLEOTIDE SEQUENCE</scope>
</reference>
<keyword evidence="5" id="KW-0325">Glycoprotein</keyword>
<evidence type="ECO:0000313" key="9">
    <source>
        <dbReference type="EMBL" id="ETN61750.1"/>
    </source>
</evidence>
<evidence type="ECO:0000259" key="8">
    <source>
        <dbReference type="PROSITE" id="PS50940"/>
    </source>
</evidence>
<keyword evidence="3" id="KW-0677">Repeat</keyword>
<dbReference type="Gene3D" id="2.170.140.10">
    <property type="entry name" value="Chitin binding domain"/>
    <property type="match status" value="5"/>
</dbReference>
<dbReference type="PANTHER" id="PTHR23301">
    <property type="entry name" value="CHITIN BINDING PERITROPHIN-A"/>
    <property type="match status" value="1"/>
</dbReference>
<accession>W5JFU0</accession>
<dbReference type="PANTHER" id="PTHR23301:SF0">
    <property type="entry name" value="CHITIN-BINDING TYPE-2 DOMAIN-CONTAINING PROTEIN-RELATED"/>
    <property type="match status" value="1"/>
</dbReference>
<keyword evidence="4" id="KW-1015">Disulfide bond</keyword>
<name>W5JFU0_ANODA</name>
<dbReference type="GO" id="GO:0008061">
    <property type="term" value="F:chitin binding"/>
    <property type="evidence" value="ECO:0007669"/>
    <property type="project" value="UniProtKB-KW"/>
</dbReference>